<keyword evidence="3" id="KW-1185">Reference proteome</keyword>
<evidence type="ECO:0000313" key="2">
    <source>
        <dbReference type="EMBL" id="KAJ1614970.1"/>
    </source>
</evidence>
<sequence length="111" mass="12112">MSKEETRAVSEREKVSIWLEKQIRIWNGAPAAKLVERSGVPRLSSNIKVEDGGGARGPGSSGERKENVQQGGANWTPDNAGSGPSEGMRLKFKDWSDLHNYLLVSMKQGST</sequence>
<dbReference type="Proteomes" id="UP001071777">
    <property type="component" value="Unassembled WGS sequence"/>
</dbReference>
<reference evidence="2" key="1">
    <citation type="submission" date="2022-10" db="EMBL/GenBank/DDBJ databases">
        <title>Adaptive evolution leads to modifications in subtelomeric GC content in a zoonotic Cryptosporidium species.</title>
        <authorList>
            <person name="Li J."/>
            <person name="Feng Y."/>
            <person name="Xiao L."/>
        </authorList>
    </citation>
    <scope>NUCLEOTIDE SEQUENCE</scope>
    <source>
        <strain evidence="2">25894</strain>
    </source>
</reference>
<organism evidence="2 3">
    <name type="scientific">Cryptosporidium canis</name>
    <dbReference type="NCBI Taxonomy" id="195482"/>
    <lineage>
        <taxon>Eukaryota</taxon>
        <taxon>Sar</taxon>
        <taxon>Alveolata</taxon>
        <taxon>Apicomplexa</taxon>
        <taxon>Conoidasida</taxon>
        <taxon>Coccidia</taxon>
        <taxon>Eucoccidiorida</taxon>
        <taxon>Eimeriorina</taxon>
        <taxon>Cryptosporidiidae</taxon>
        <taxon>Cryptosporidium</taxon>
    </lineage>
</organism>
<dbReference type="EMBL" id="JAPCXB010000012">
    <property type="protein sequence ID" value="KAJ1614970.1"/>
    <property type="molecule type" value="Genomic_DNA"/>
</dbReference>
<evidence type="ECO:0000256" key="1">
    <source>
        <dbReference type="SAM" id="MobiDB-lite"/>
    </source>
</evidence>
<feature type="compositionally biased region" description="Polar residues" evidence="1">
    <location>
        <begin position="68"/>
        <end position="79"/>
    </location>
</feature>
<name>A0ABQ8PBE5_9CRYT</name>
<protein>
    <submittedName>
        <fullName evidence="2">Uncharacterized protein</fullName>
    </submittedName>
</protein>
<accession>A0ABQ8PBE5</accession>
<proteinExistence type="predicted"/>
<comment type="caution">
    <text evidence="2">The sequence shown here is derived from an EMBL/GenBank/DDBJ whole genome shotgun (WGS) entry which is preliminary data.</text>
</comment>
<evidence type="ECO:0000313" key="3">
    <source>
        <dbReference type="Proteomes" id="UP001071777"/>
    </source>
</evidence>
<gene>
    <name evidence="2" type="ORF">OJ252_344</name>
</gene>
<feature type="region of interest" description="Disordered" evidence="1">
    <location>
        <begin position="44"/>
        <end position="88"/>
    </location>
</feature>